<dbReference type="OrthoDB" id="4116913at2759"/>
<keyword evidence="7" id="KW-0175">Coiled coil</keyword>
<dbReference type="PROSITE" id="PS50048">
    <property type="entry name" value="ZN2_CY6_FUNGAL_2"/>
    <property type="match status" value="1"/>
</dbReference>
<dbReference type="AlphaFoldDB" id="A0A8K0WGY0"/>
<evidence type="ECO:0000259" key="9">
    <source>
        <dbReference type="PROSITE" id="PS50048"/>
    </source>
</evidence>
<protein>
    <submittedName>
        <fullName evidence="10">Fungal-specific transcription factor domain-containing protein</fullName>
    </submittedName>
</protein>
<dbReference type="GO" id="GO:0008270">
    <property type="term" value="F:zinc ion binding"/>
    <property type="evidence" value="ECO:0007669"/>
    <property type="project" value="InterPro"/>
</dbReference>
<gene>
    <name evidence="10" type="ORF">BKA59DRAFT_471229</name>
</gene>
<dbReference type="Pfam" id="PF04082">
    <property type="entry name" value="Fungal_trans"/>
    <property type="match status" value="1"/>
</dbReference>
<evidence type="ECO:0000256" key="5">
    <source>
        <dbReference type="ARBA" id="ARBA00023163"/>
    </source>
</evidence>
<dbReference type="InterPro" id="IPR050987">
    <property type="entry name" value="AtrR-like"/>
</dbReference>
<feature type="region of interest" description="Disordered" evidence="8">
    <location>
        <begin position="118"/>
        <end position="156"/>
    </location>
</feature>
<evidence type="ECO:0000256" key="7">
    <source>
        <dbReference type="SAM" id="Coils"/>
    </source>
</evidence>
<dbReference type="Gene3D" id="4.10.240.10">
    <property type="entry name" value="Zn(2)-C6 fungal-type DNA-binding domain"/>
    <property type="match status" value="1"/>
</dbReference>
<dbReference type="InterPro" id="IPR001138">
    <property type="entry name" value="Zn2Cys6_DnaBD"/>
</dbReference>
<dbReference type="Pfam" id="PF00172">
    <property type="entry name" value="Zn_clus"/>
    <property type="match status" value="1"/>
</dbReference>
<dbReference type="CDD" id="cd00067">
    <property type="entry name" value="GAL4"/>
    <property type="match status" value="1"/>
</dbReference>
<dbReference type="PROSITE" id="PS00463">
    <property type="entry name" value="ZN2_CY6_FUNGAL_1"/>
    <property type="match status" value="1"/>
</dbReference>
<keyword evidence="3" id="KW-0805">Transcription regulation</keyword>
<evidence type="ECO:0000256" key="6">
    <source>
        <dbReference type="ARBA" id="ARBA00023242"/>
    </source>
</evidence>
<dbReference type="PANTHER" id="PTHR46910">
    <property type="entry name" value="TRANSCRIPTION FACTOR PDR1"/>
    <property type="match status" value="1"/>
</dbReference>
<evidence type="ECO:0000256" key="2">
    <source>
        <dbReference type="ARBA" id="ARBA00022723"/>
    </source>
</evidence>
<accession>A0A8K0WGY0</accession>
<evidence type="ECO:0000313" key="10">
    <source>
        <dbReference type="EMBL" id="KAH7257855.1"/>
    </source>
</evidence>
<keyword evidence="4" id="KW-0238">DNA-binding</keyword>
<dbReference type="GO" id="GO:0005634">
    <property type="term" value="C:nucleus"/>
    <property type="evidence" value="ECO:0007669"/>
    <property type="project" value="UniProtKB-SubCell"/>
</dbReference>
<dbReference type="GO" id="GO:0003677">
    <property type="term" value="F:DNA binding"/>
    <property type="evidence" value="ECO:0007669"/>
    <property type="project" value="UniProtKB-KW"/>
</dbReference>
<feature type="compositionally biased region" description="Polar residues" evidence="8">
    <location>
        <begin position="137"/>
        <end position="155"/>
    </location>
</feature>
<comment type="subcellular location">
    <subcellularLocation>
        <location evidence="1">Nucleus</location>
    </subcellularLocation>
</comment>
<dbReference type="Proteomes" id="UP000813427">
    <property type="component" value="Unassembled WGS sequence"/>
</dbReference>
<dbReference type="EMBL" id="JAGPXF010000002">
    <property type="protein sequence ID" value="KAH7257855.1"/>
    <property type="molecule type" value="Genomic_DNA"/>
</dbReference>
<evidence type="ECO:0000256" key="3">
    <source>
        <dbReference type="ARBA" id="ARBA00023015"/>
    </source>
</evidence>
<keyword evidence="11" id="KW-1185">Reference proteome</keyword>
<reference evidence="10" key="1">
    <citation type="journal article" date="2021" name="Nat. Commun.">
        <title>Genetic determinants of endophytism in the Arabidopsis root mycobiome.</title>
        <authorList>
            <person name="Mesny F."/>
            <person name="Miyauchi S."/>
            <person name="Thiergart T."/>
            <person name="Pickel B."/>
            <person name="Atanasova L."/>
            <person name="Karlsson M."/>
            <person name="Huettel B."/>
            <person name="Barry K.W."/>
            <person name="Haridas S."/>
            <person name="Chen C."/>
            <person name="Bauer D."/>
            <person name="Andreopoulos W."/>
            <person name="Pangilinan J."/>
            <person name="LaButti K."/>
            <person name="Riley R."/>
            <person name="Lipzen A."/>
            <person name="Clum A."/>
            <person name="Drula E."/>
            <person name="Henrissat B."/>
            <person name="Kohler A."/>
            <person name="Grigoriev I.V."/>
            <person name="Martin F.M."/>
            <person name="Hacquard S."/>
        </authorList>
    </citation>
    <scope>NUCLEOTIDE SEQUENCE</scope>
    <source>
        <strain evidence="10">MPI-SDFR-AT-0068</strain>
    </source>
</reference>
<dbReference type="SUPFAM" id="SSF57701">
    <property type="entry name" value="Zn2/Cys6 DNA-binding domain"/>
    <property type="match status" value="1"/>
</dbReference>
<comment type="caution">
    <text evidence="10">The sequence shown here is derived from an EMBL/GenBank/DDBJ whole genome shotgun (WGS) entry which is preliminary data.</text>
</comment>
<evidence type="ECO:0000256" key="8">
    <source>
        <dbReference type="SAM" id="MobiDB-lite"/>
    </source>
</evidence>
<keyword evidence="2" id="KW-0479">Metal-binding</keyword>
<dbReference type="InterPro" id="IPR036864">
    <property type="entry name" value="Zn2-C6_fun-type_DNA-bd_sf"/>
</dbReference>
<evidence type="ECO:0000256" key="1">
    <source>
        <dbReference type="ARBA" id="ARBA00004123"/>
    </source>
</evidence>
<keyword evidence="6" id="KW-0539">Nucleus</keyword>
<name>A0A8K0WGY0_9HYPO</name>
<dbReference type="GO" id="GO:0006351">
    <property type="term" value="P:DNA-templated transcription"/>
    <property type="evidence" value="ECO:0007669"/>
    <property type="project" value="InterPro"/>
</dbReference>
<sequence>MKLKSPRYHDRDPNAPTLLRTDRSTITRPFVMGRKWACDSCRRRKIQCDRTSPRVPCDWCRHHNIPCTFDVALRGKSKALVRHQRCSPQPVWTPTGALHDQQPDATATALLHVLSDDAEHHGTPDSNDDSPLLSDPVQSLVTPFTPSSRSTSGTLGQIHYGGQHLGEIDLENGFPKFSRKGRDWIFSKTGESISFQVPGAMPTTKASNCPPEFPSLPCRETTLSILDAYLGSTFKLVFPLIDDLLFAETVTLAYSSPDGPATIEHLISKCCVLAFLSMTDLFRTTADEFPDVKTDACAHEARHILTSILEETNITTLQSVLILQQYEAFAGQISTAINLHGLACRMIMVLGGHLDVPIPCDNPAGDSRKQRQRQHLRTLFWMCYVFDKEITLRTSHPPSLTEPYCDLTPPNNNIRNSADKVHDEAKPLKLQGDIGMSHLKGKASHLLYSIQASRKSNAELLQNIRELDAELEEWRLSLPPEERPSLLMSYVSRLPNYKVQSPYKMRVILIHLDYFYLLIAIHHASGRCTMPISQNGYPEEFSTSVLKTSLDIALEASRSILIYLRSMASHLAAETFWVIQFYPTVAITTLFLNILMNPFESRACFDLELLGKAAKIFRLMPVYQHTPRRHRQVQMFEGFVFELTRLGHCAVWTRRVEPAI</sequence>
<feature type="coiled-coil region" evidence="7">
    <location>
        <begin position="450"/>
        <end position="477"/>
    </location>
</feature>
<evidence type="ECO:0000256" key="4">
    <source>
        <dbReference type="ARBA" id="ARBA00023125"/>
    </source>
</evidence>
<dbReference type="SMART" id="SM00906">
    <property type="entry name" value="Fungal_trans"/>
    <property type="match status" value="1"/>
</dbReference>
<dbReference type="GO" id="GO:0000981">
    <property type="term" value="F:DNA-binding transcription factor activity, RNA polymerase II-specific"/>
    <property type="evidence" value="ECO:0007669"/>
    <property type="project" value="InterPro"/>
</dbReference>
<dbReference type="CDD" id="cd12148">
    <property type="entry name" value="fungal_TF_MHR"/>
    <property type="match status" value="1"/>
</dbReference>
<dbReference type="SMART" id="SM00066">
    <property type="entry name" value="GAL4"/>
    <property type="match status" value="1"/>
</dbReference>
<keyword evidence="5" id="KW-0804">Transcription</keyword>
<feature type="domain" description="Zn(2)-C6 fungal-type" evidence="9">
    <location>
        <begin position="37"/>
        <end position="69"/>
    </location>
</feature>
<dbReference type="PANTHER" id="PTHR46910:SF37">
    <property type="entry name" value="ZN(II)2CYS6 TRANSCRIPTION FACTOR (EUROFUNG)"/>
    <property type="match status" value="1"/>
</dbReference>
<organism evidence="10 11">
    <name type="scientific">Fusarium tricinctum</name>
    <dbReference type="NCBI Taxonomy" id="61284"/>
    <lineage>
        <taxon>Eukaryota</taxon>
        <taxon>Fungi</taxon>
        <taxon>Dikarya</taxon>
        <taxon>Ascomycota</taxon>
        <taxon>Pezizomycotina</taxon>
        <taxon>Sordariomycetes</taxon>
        <taxon>Hypocreomycetidae</taxon>
        <taxon>Hypocreales</taxon>
        <taxon>Nectriaceae</taxon>
        <taxon>Fusarium</taxon>
        <taxon>Fusarium tricinctum species complex</taxon>
    </lineage>
</organism>
<evidence type="ECO:0000313" key="11">
    <source>
        <dbReference type="Proteomes" id="UP000813427"/>
    </source>
</evidence>
<proteinExistence type="predicted"/>
<dbReference type="InterPro" id="IPR007219">
    <property type="entry name" value="XnlR_reg_dom"/>
</dbReference>